<keyword evidence="4" id="KW-1185">Reference proteome</keyword>
<dbReference type="AlphaFoldDB" id="A0A0K6IIP6"/>
<organism evidence="3 4">
    <name type="scientific">Marinomonas fungiae</name>
    <dbReference type="NCBI Taxonomy" id="1137284"/>
    <lineage>
        <taxon>Bacteria</taxon>
        <taxon>Pseudomonadati</taxon>
        <taxon>Pseudomonadota</taxon>
        <taxon>Gammaproteobacteria</taxon>
        <taxon>Oceanospirillales</taxon>
        <taxon>Oceanospirillaceae</taxon>
        <taxon>Marinomonas</taxon>
    </lineage>
</organism>
<feature type="signal peptide" evidence="1">
    <location>
        <begin position="1"/>
        <end position="22"/>
    </location>
</feature>
<proteinExistence type="predicted"/>
<gene>
    <name evidence="3" type="ORF">Ga0061065_102318</name>
</gene>
<dbReference type="RefSeq" id="WP_082443694.1">
    <property type="nucleotide sequence ID" value="NZ_CYHG01000002.1"/>
</dbReference>
<feature type="chain" id="PRO_5005505136" description="Lcl C-terminal domain-containing protein" evidence="1">
    <location>
        <begin position="23"/>
        <end position="164"/>
    </location>
</feature>
<name>A0A0K6IIP6_9GAMM</name>
<keyword evidence="1" id="KW-0732">Signal</keyword>
<sequence>MHRYFMVCMLLLGSSYSGLVSANDDGFSGRFTVHEDGVVLDTLTGLTWQRCSLGARWQAEQGCLGEPELMTLAEAKFAAAQSGDGWRVPSIEELYSLVAPEQVNPAINATVFPDIIDSSEGAPYWSVTPIAELPPLTYYVDFMSGRVDGHSDGFALSVRLVRGE</sequence>
<dbReference type="OrthoDB" id="9793251at2"/>
<evidence type="ECO:0000313" key="4">
    <source>
        <dbReference type="Proteomes" id="UP000182769"/>
    </source>
</evidence>
<dbReference type="PANTHER" id="PTHR35812:SF1">
    <property type="entry name" value="LIPOPROTEIN"/>
    <property type="match status" value="1"/>
</dbReference>
<dbReference type="EMBL" id="CYHG01000002">
    <property type="protein sequence ID" value="CUB02980.1"/>
    <property type="molecule type" value="Genomic_DNA"/>
</dbReference>
<dbReference type="Proteomes" id="UP000182769">
    <property type="component" value="Unassembled WGS sequence"/>
</dbReference>
<dbReference type="InterPro" id="IPR011460">
    <property type="entry name" value="Lcl_C"/>
</dbReference>
<accession>A0A0K6IIP6</accession>
<evidence type="ECO:0000256" key="1">
    <source>
        <dbReference type="SAM" id="SignalP"/>
    </source>
</evidence>
<protein>
    <recommendedName>
        <fullName evidence="2">Lcl C-terminal domain-containing protein</fullName>
    </recommendedName>
</protein>
<evidence type="ECO:0000259" key="2">
    <source>
        <dbReference type="Pfam" id="PF07603"/>
    </source>
</evidence>
<dbReference type="PANTHER" id="PTHR35812">
    <property type="entry name" value="LIPOPROTEIN"/>
    <property type="match status" value="1"/>
</dbReference>
<dbReference type="Pfam" id="PF07603">
    <property type="entry name" value="Lcl_C"/>
    <property type="match status" value="1"/>
</dbReference>
<reference evidence="4" key="1">
    <citation type="submission" date="2015-08" db="EMBL/GenBank/DDBJ databases">
        <authorList>
            <person name="Varghese N."/>
        </authorList>
    </citation>
    <scope>NUCLEOTIDE SEQUENCE [LARGE SCALE GENOMIC DNA]</scope>
    <source>
        <strain evidence="4">JCM 18476</strain>
    </source>
</reference>
<feature type="domain" description="Lcl C-terminal" evidence="2">
    <location>
        <begin position="37"/>
        <end position="162"/>
    </location>
</feature>
<dbReference type="STRING" id="1137284.GCA_001418205_00824"/>
<evidence type="ECO:0000313" key="3">
    <source>
        <dbReference type="EMBL" id="CUB02980.1"/>
    </source>
</evidence>